<proteinExistence type="predicted"/>
<accession>A0A183EH83</accession>
<dbReference type="Pfam" id="PF05450">
    <property type="entry name" value="Nicastrin"/>
    <property type="match status" value="1"/>
</dbReference>
<keyword evidence="1" id="KW-1133">Transmembrane helix</keyword>
<dbReference type="GO" id="GO:0007220">
    <property type="term" value="P:Notch receptor processing"/>
    <property type="evidence" value="ECO:0007669"/>
    <property type="project" value="TreeGrafter"/>
</dbReference>
<dbReference type="WBParaSite" id="GPUH_0002034901-mRNA-1">
    <property type="protein sequence ID" value="GPUH_0002034901-mRNA-1"/>
    <property type="gene ID" value="GPUH_0002034901"/>
</dbReference>
<dbReference type="InterPro" id="IPR008710">
    <property type="entry name" value="Nicastrin"/>
</dbReference>
<dbReference type="GO" id="GO:0016485">
    <property type="term" value="P:protein processing"/>
    <property type="evidence" value="ECO:0007669"/>
    <property type="project" value="InterPro"/>
</dbReference>
<dbReference type="GO" id="GO:0005886">
    <property type="term" value="C:plasma membrane"/>
    <property type="evidence" value="ECO:0007669"/>
    <property type="project" value="TreeGrafter"/>
</dbReference>
<keyword evidence="1" id="KW-0472">Membrane</keyword>
<evidence type="ECO:0000256" key="1">
    <source>
        <dbReference type="SAM" id="Phobius"/>
    </source>
</evidence>
<sequence length="234" mass="26452">LLQAANATLSEKASGTADIEGPSAIHVVKNAQIPPSCYQSFLKKRRDIAGFVLCPFDQRYIYNRINSLTDQNVFGNDTSALREQVMAAANAVLGAVLEFLTGSNKTHAHLLGRYDIDEQYVYHYTWQYDPEEEKFTCYRNSLYLTDAQSPAFADEDYNMQSGVHSTWVESVWAAKQFRLFLTVHPYPMRDAMIFMFGVVFFILSYIIMQLIYLGNKEAIEPSASLVESDNAAPL</sequence>
<dbReference type="PANTHER" id="PTHR21092:SF0">
    <property type="entry name" value="NICASTRIN"/>
    <property type="match status" value="1"/>
</dbReference>
<keyword evidence="1" id="KW-0812">Transmembrane</keyword>
<evidence type="ECO:0000313" key="2">
    <source>
        <dbReference type="WBParaSite" id="GPUH_0002034901-mRNA-1"/>
    </source>
</evidence>
<dbReference type="AlphaFoldDB" id="A0A183EH83"/>
<protein>
    <submittedName>
        <fullName evidence="2">CG32704</fullName>
    </submittedName>
</protein>
<feature type="transmembrane region" description="Helical" evidence="1">
    <location>
        <begin position="191"/>
        <end position="213"/>
    </location>
</feature>
<reference evidence="2" key="1">
    <citation type="submission" date="2016-06" db="UniProtKB">
        <authorList>
            <consortium name="WormBaseParasite"/>
        </authorList>
    </citation>
    <scope>IDENTIFICATION</scope>
</reference>
<organism evidence="2">
    <name type="scientific">Gongylonema pulchrum</name>
    <dbReference type="NCBI Taxonomy" id="637853"/>
    <lineage>
        <taxon>Eukaryota</taxon>
        <taxon>Metazoa</taxon>
        <taxon>Ecdysozoa</taxon>
        <taxon>Nematoda</taxon>
        <taxon>Chromadorea</taxon>
        <taxon>Rhabditida</taxon>
        <taxon>Spirurina</taxon>
        <taxon>Spiruromorpha</taxon>
        <taxon>Spiruroidea</taxon>
        <taxon>Gongylonematidae</taxon>
        <taxon>Gongylonema</taxon>
    </lineage>
</organism>
<name>A0A183EH83_9BILA</name>
<dbReference type="PANTHER" id="PTHR21092">
    <property type="entry name" value="NICASTRIN"/>
    <property type="match status" value="1"/>
</dbReference>